<keyword evidence="6" id="KW-0812">Transmembrane</keyword>
<organism evidence="9 10">
    <name type="scientific">Streptomyces candidus</name>
    <dbReference type="NCBI Taxonomy" id="67283"/>
    <lineage>
        <taxon>Bacteria</taxon>
        <taxon>Bacillati</taxon>
        <taxon>Actinomycetota</taxon>
        <taxon>Actinomycetes</taxon>
        <taxon>Kitasatosporales</taxon>
        <taxon>Streptomycetaceae</taxon>
        <taxon>Streptomyces</taxon>
    </lineage>
</organism>
<gene>
    <name evidence="9" type="ORF">HNQ79_001432</name>
</gene>
<dbReference type="AlphaFoldDB" id="A0A7X0HCI1"/>
<keyword evidence="1" id="KW-0134">Cell wall</keyword>
<dbReference type="RefSeq" id="WP_185028112.1">
    <property type="nucleotide sequence ID" value="NZ_BNBN01000004.1"/>
</dbReference>
<dbReference type="EMBL" id="JACHEM010000003">
    <property type="protein sequence ID" value="MBB6434981.1"/>
    <property type="molecule type" value="Genomic_DNA"/>
</dbReference>
<dbReference type="InterPro" id="IPR019931">
    <property type="entry name" value="LPXTG_anchor"/>
</dbReference>
<feature type="region of interest" description="Disordered" evidence="5">
    <location>
        <begin position="31"/>
        <end position="110"/>
    </location>
</feature>
<feature type="region of interest" description="Disordered" evidence="5">
    <location>
        <begin position="262"/>
        <end position="290"/>
    </location>
</feature>
<keyword evidence="10" id="KW-1185">Reference proteome</keyword>
<dbReference type="NCBIfam" id="NF041528">
    <property type="entry name" value="strep_LAETG"/>
    <property type="match status" value="1"/>
</dbReference>
<feature type="chain" id="PRO_5031363458" evidence="7">
    <location>
        <begin position="30"/>
        <end position="331"/>
    </location>
</feature>
<keyword evidence="6" id="KW-1133">Transmembrane helix</keyword>
<evidence type="ECO:0000256" key="4">
    <source>
        <dbReference type="ARBA" id="ARBA00023088"/>
    </source>
</evidence>
<keyword evidence="6" id="KW-0472">Membrane</keyword>
<feature type="domain" description="Gram-positive cocci surface proteins LPxTG" evidence="8">
    <location>
        <begin position="294"/>
        <end position="331"/>
    </location>
</feature>
<dbReference type="PROSITE" id="PS50847">
    <property type="entry name" value="GRAM_POS_ANCHORING"/>
    <property type="match status" value="1"/>
</dbReference>
<reference evidence="9 10" key="1">
    <citation type="submission" date="2020-08" db="EMBL/GenBank/DDBJ databases">
        <title>Genomic Encyclopedia of Type Strains, Phase IV (KMG-IV): sequencing the most valuable type-strain genomes for metagenomic binning, comparative biology and taxonomic classification.</title>
        <authorList>
            <person name="Goeker M."/>
        </authorList>
    </citation>
    <scope>NUCLEOTIDE SEQUENCE [LARGE SCALE GENOMIC DNA]</scope>
    <source>
        <strain evidence="9 10">DSM 40141</strain>
    </source>
</reference>
<protein>
    <submittedName>
        <fullName evidence="9">LPXTG-motif cell wall-anchored protein</fullName>
    </submittedName>
</protein>
<evidence type="ECO:0000256" key="7">
    <source>
        <dbReference type="SAM" id="SignalP"/>
    </source>
</evidence>
<evidence type="ECO:0000256" key="2">
    <source>
        <dbReference type="ARBA" id="ARBA00022525"/>
    </source>
</evidence>
<proteinExistence type="predicted"/>
<dbReference type="Proteomes" id="UP000540423">
    <property type="component" value="Unassembled WGS sequence"/>
</dbReference>
<evidence type="ECO:0000256" key="3">
    <source>
        <dbReference type="ARBA" id="ARBA00022729"/>
    </source>
</evidence>
<feature type="compositionally biased region" description="Low complexity" evidence="5">
    <location>
        <begin position="31"/>
        <end position="46"/>
    </location>
</feature>
<evidence type="ECO:0000313" key="10">
    <source>
        <dbReference type="Proteomes" id="UP000540423"/>
    </source>
</evidence>
<accession>A0A7X0HCI1</accession>
<evidence type="ECO:0000256" key="5">
    <source>
        <dbReference type="SAM" id="MobiDB-lite"/>
    </source>
</evidence>
<feature type="signal peptide" evidence="7">
    <location>
        <begin position="1"/>
        <end position="29"/>
    </location>
</feature>
<keyword evidence="4" id="KW-0572">Peptidoglycan-anchor</keyword>
<evidence type="ECO:0000256" key="6">
    <source>
        <dbReference type="SAM" id="Phobius"/>
    </source>
</evidence>
<feature type="transmembrane region" description="Helical" evidence="6">
    <location>
        <begin position="303"/>
        <end position="324"/>
    </location>
</feature>
<keyword evidence="3 7" id="KW-0732">Signal</keyword>
<feature type="compositionally biased region" description="Low complexity" evidence="5">
    <location>
        <begin position="71"/>
        <end position="105"/>
    </location>
</feature>
<keyword evidence="2" id="KW-0964">Secreted</keyword>
<name>A0A7X0HCI1_9ACTN</name>
<feature type="compositionally biased region" description="Low complexity" evidence="5">
    <location>
        <begin position="54"/>
        <end position="64"/>
    </location>
</feature>
<evidence type="ECO:0000256" key="1">
    <source>
        <dbReference type="ARBA" id="ARBA00022512"/>
    </source>
</evidence>
<evidence type="ECO:0000259" key="8">
    <source>
        <dbReference type="PROSITE" id="PS50847"/>
    </source>
</evidence>
<comment type="caution">
    <text evidence="9">The sequence shown here is derived from an EMBL/GenBank/DDBJ whole genome shotgun (WGS) entry which is preliminary data.</text>
</comment>
<sequence length="331" mass="33402">MKLRRSLALAAATAVIAPVALLSAPAAYATTPTPTPTATETVTPSGTPTPPVTPSATPTATESVETTPSQTPGTPTKSPETTPSSPAATTPGKTPSGTPAPTASENPGEGEDLLCEEALIDVSISGLPGKIAAGSGWHSFNMNILNKSDRTLDGVAFFAGASSDALGENLFTTKQVELQAYDESTKTWYSISEDGQSAGYVGETDSLAPDYEVDVKLRLNVKPGAPAGAGFSLGGGAYLDEESECFGFGETSYKFQIVKAGTDTSGTKPQEGGKTPLPSGKPATGSVPQVTGSLAETGASSQLPMFGIAGGAAVALGAGALFIVRRRKSEA</sequence>
<evidence type="ECO:0000313" key="9">
    <source>
        <dbReference type="EMBL" id="MBB6434981.1"/>
    </source>
</evidence>
<dbReference type="NCBIfam" id="TIGR01167">
    <property type="entry name" value="LPXTG_anchor"/>
    <property type="match status" value="1"/>
</dbReference>